<dbReference type="Proteomes" id="UP001174909">
    <property type="component" value="Unassembled WGS sequence"/>
</dbReference>
<comment type="caution">
    <text evidence="1">The sequence shown here is derived from an EMBL/GenBank/DDBJ whole genome shotgun (WGS) entry which is preliminary data.</text>
</comment>
<evidence type="ECO:0000313" key="1">
    <source>
        <dbReference type="EMBL" id="CAI8018794.1"/>
    </source>
</evidence>
<gene>
    <name evidence="1" type="ORF">GBAR_LOCUS11379</name>
</gene>
<evidence type="ECO:0000313" key="2">
    <source>
        <dbReference type="Proteomes" id="UP001174909"/>
    </source>
</evidence>
<reference evidence="1" key="1">
    <citation type="submission" date="2023-03" db="EMBL/GenBank/DDBJ databases">
        <authorList>
            <person name="Steffen K."/>
            <person name="Cardenas P."/>
        </authorList>
    </citation>
    <scope>NUCLEOTIDE SEQUENCE</scope>
</reference>
<dbReference type="EMBL" id="CASHTH010001711">
    <property type="protein sequence ID" value="CAI8018794.1"/>
    <property type="molecule type" value="Genomic_DNA"/>
</dbReference>
<dbReference type="AlphaFoldDB" id="A0AA35RW76"/>
<accession>A0AA35RW76</accession>
<sequence>MLVQRELERLVRMRKTLKKGIFTIWRRKRNNYFKDHKGQTPPTLVVGNNSLDQLGSAAYFAGLNWMRNKVSNPDSKLMEGVRRQIIDSLTQPLQARSVCAHVCQGLLREDCTGKDKLY</sequence>
<name>A0AA35RW76_GEOBA</name>
<keyword evidence="2" id="KW-1185">Reference proteome</keyword>
<proteinExistence type="predicted"/>
<organism evidence="1 2">
    <name type="scientific">Geodia barretti</name>
    <name type="common">Barrett's horny sponge</name>
    <dbReference type="NCBI Taxonomy" id="519541"/>
    <lineage>
        <taxon>Eukaryota</taxon>
        <taxon>Metazoa</taxon>
        <taxon>Porifera</taxon>
        <taxon>Demospongiae</taxon>
        <taxon>Heteroscleromorpha</taxon>
        <taxon>Tetractinellida</taxon>
        <taxon>Astrophorina</taxon>
        <taxon>Geodiidae</taxon>
        <taxon>Geodia</taxon>
    </lineage>
</organism>
<protein>
    <submittedName>
        <fullName evidence="1">Uncharacterized protein</fullName>
    </submittedName>
</protein>